<dbReference type="PROSITE" id="PS50060">
    <property type="entry name" value="MAM_2"/>
    <property type="match status" value="1"/>
</dbReference>
<dbReference type="Pfam" id="PF07645">
    <property type="entry name" value="EGF_CA"/>
    <property type="match status" value="2"/>
</dbReference>
<evidence type="ECO:0000256" key="7">
    <source>
        <dbReference type="ARBA" id="ARBA00022729"/>
    </source>
</evidence>
<feature type="chain" id="PRO_5039891729" evidence="15">
    <location>
        <begin position="19"/>
        <end position="516"/>
    </location>
</feature>
<feature type="compositionally biased region" description="Basic and acidic residues" evidence="14">
    <location>
        <begin position="339"/>
        <end position="357"/>
    </location>
</feature>
<dbReference type="GO" id="GO:0005509">
    <property type="term" value="F:calcium ion binding"/>
    <property type="evidence" value="ECO:0007669"/>
    <property type="project" value="InterPro"/>
</dbReference>
<dbReference type="SMART" id="SM00179">
    <property type="entry name" value="EGF_CA"/>
    <property type="match status" value="3"/>
</dbReference>
<dbReference type="PROSITE" id="PS01187">
    <property type="entry name" value="EGF_CA"/>
    <property type="match status" value="1"/>
</dbReference>
<comment type="subcellular location">
    <subcellularLocation>
        <location evidence="1">Secreted</location>
        <location evidence="1">Extracellular space</location>
        <location evidence="1">Extracellular matrix</location>
    </subcellularLocation>
</comment>
<dbReference type="AGR" id="RGD:1563321"/>
<dbReference type="PROSITE" id="PS50026">
    <property type="entry name" value="EGF_3"/>
    <property type="match status" value="3"/>
</dbReference>
<evidence type="ECO:0000256" key="4">
    <source>
        <dbReference type="ARBA" id="ARBA00022525"/>
    </source>
</evidence>
<feature type="domain" description="EGF-like" evidence="16">
    <location>
        <begin position="92"/>
        <end position="131"/>
    </location>
</feature>
<keyword evidence="3" id="KW-0217">Developmental protein</keyword>
<evidence type="ECO:0000256" key="11">
    <source>
        <dbReference type="ARBA" id="ARBA00022889"/>
    </source>
</evidence>
<reference evidence="18" key="2">
    <citation type="submission" date="2005-09" db="EMBL/GenBank/DDBJ databases">
        <authorList>
            <person name="Mural R.J."/>
            <person name="Li P.W."/>
            <person name="Adams M.D."/>
            <person name="Amanatides P.G."/>
            <person name="Baden-Tillson H."/>
            <person name="Barnstead M."/>
            <person name="Chin S.H."/>
            <person name="Dew I."/>
            <person name="Evans C.A."/>
            <person name="Ferriera S."/>
            <person name="Flanigan M."/>
            <person name="Fosler C."/>
            <person name="Glodek A."/>
            <person name="Gu Z."/>
            <person name="Holt R.A."/>
            <person name="Jennings D."/>
            <person name="Kraft C.L."/>
            <person name="Lu F."/>
            <person name="Nguyen T."/>
            <person name="Nusskern D.R."/>
            <person name="Pfannkoch C.M."/>
            <person name="Sitter C."/>
            <person name="Sutton G.G."/>
            <person name="Venter J.C."/>
            <person name="Wang Z."/>
            <person name="Woodage T."/>
            <person name="Zheng X.H."/>
            <person name="Zhong F."/>
        </authorList>
    </citation>
    <scope>NUCLEOTIDE SEQUENCE</scope>
    <source>
        <strain evidence="18">BN</strain>
    </source>
</reference>
<dbReference type="EMBL" id="CH474014">
    <property type="protein sequence ID" value="EDL90557.1"/>
    <property type="molecule type" value="Genomic_DNA"/>
</dbReference>
<evidence type="ECO:0000256" key="5">
    <source>
        <dbReference type="ARBA" id="ARBA00022530"/>
    </source>
</evidence>
<keyword evidence="4" id="KW-0964">Secreted</keyword>
<feature type="domain" description="EGF-like" evidence="16">
    <location>
        <begin position="217"/>
        <end position="257"/>
    </location>
</feature>
<evidence type="ECO:0000256" key="6">
    <source>
        <dbReference type="ARBA" id="ARBA00022536"/>
    </source>
</evidence>
<reference evidence="18" key="1">
    <citation type="journal article" date="2005" name="Genome Res.">
        <title>Gene and alternative splicing annotation with AIR.</title>
        <authorList>
            <person name="Florea L."/>
            <person name="Di Francesco V."/>
            <person name="Miller J."/>
            <person name="Turner R."/>
            <person name="Yao A."/>
            <person name="Harris M."/>
            <person name="Walenz B."/>
            <person name="Mobarry C."/>
            <person name="Merkulov G.V."/>
            <person name="Charlab R."/>
            <person name="Dew I."/>
            <person name="Deng Z."/>
            <person name="Istrail S."/>
            <person name="Li P."/>
            <person name="Sutton G."/>
        </authorList>
    </citation>
    <scope>NUCLEOTIDE SEQUENCE</scope>
    <source>
        <strain evidence="18">BN</strain>
    </source>
</reference>
<dbReference type="PANTHER" id="PTHR24050:SF24">
    <property type="entry name" value="EPIDERMAL GROWTH FACTOR-LIKE PROTEIN 6"/>
    <property type="match status" value="1"/>
</dbReference>
<dbReference type="InterPro" id="IPR052235">
    <property type="entry name" value="Nephronectin_domain"/>
</dbReference>
<keyword evidence="12" id="KW-1015">Disulfide bond</keyword>
<dbReference type="SUPFAM" id="SSF57184">
    <property type="entry name" value="Growth factor receptor domain"/>
    <property type="match status" value="1"/>
</dbReference>
<evidence type="ECO:0000259" key="17">
    <source>
        <dbReference type="PROSITE" id="PS50060"/>
    </source>
</evidence>
<dbReference type="Gene3D" id="2.10.25.10">
    <property type="entry name" value="Laminin"/>
    <property type="match status" value="5"/>
</dbReference>
<evidence type="ECO:0000256" key="9">
    <source>
        <dbReference type="ARBA" id="ARBA00022782"/>
    </source>
</evidence>
<evidence type="ECO:0000256" key="10">
    <source>
        <dbReference type="ARBA" id="ARBA00022837"/>
    </source>
</evidence>
<dbReference type="PROSITE" id="PS01186">
    <property type="entry name" value="EGF_2"/>
    <property type="match status" value="2"/>
</dbReference>
<dbReference type="SMR" id="A6K2H3"/>
<keyword evidence="8" id="KW-0677">Repeat</keyword>
<keyword evidence="9" id="KW-0221">Differentiation</keyword>
<evidence type="ECO:0000313" key="18">
    <source>
        <dbReference type="EMBL" id="EDL90557.1"/>
    </source>
</evidence>
<dbReference type="SUPFAM" id="SSF49899">
    <property type="entry name" value="Concanavalin A-like lectins/glucanases"/>
    <property type="match status" value="1"/>
</dbReference>
<dbReference type="AlphaFoldDB" id="A6K2H3"/>
<dbReference type="InterPro" id="IPR018097">
    <property type="entry name" value="EGF_Ca-bd_CS"/>
</dbReference>
<dbReference type="GeneID" id="317470"/>
<keyword evidence="6 13" id="KW-0245">EGF-like domain</keyword>
<protein>
    <submittedName>
        <fullName evidence="18">EGF-like-domain, multiple 6</fullName>
    </submittedName>
</protein>
<dbReference type="InterPro" id="IPR000152">
    <property type="entry name" value="EGF-type_Asp/Asn_hydroxyl_site"/>
</dbReference>
<dbReference type="GO" id="GO:0007155">
    <property type="term" value="P:cell adhesion"/>
    <property type="evidence" value="ECO:0007669"/>
    <property type="project" value="UniProtKB-KW"/>
</dbReference>
<evidence type="ECO:0000256" key="15">
    <source>
        <dbReference type="SAM" id="SignalP"/>
    </source>
</evidence>
<evidence type="ECO:0000256" key="1">
    <source>
        <dbReference type="ARBA" id="ARBA00004498"/>
    </source>
</evidence>
<keyword evidence="5" id="KW-0272">Extracellular matrix</keyword>
<evidence type="ECO:0000256" key="13">
    <source>
        <dbReference type="PROSITE-ProRule" id="PRU00076"/>
    </source>
</evidence>
<evidence type="ECO:0000256" key="3">
    <source>
        <dbReference type="ARBA" id="ARBA00022473"/>
    </source>
</evidence>
<dbReference type="InterPro" id="IPR000742">
    <property type="entry name" value="EGF"/>
</dbReference>
<dbReference type="Pfam" id="PF00629">
    <property type="entry name" value="MAM"/>
    <property type="match status" value="1"/>
</dbReference>
<dbReference type="RGD" id="1563321">
    <property type="gene designation" value="Egfl6"/>
</dbReference>
<dbReference type="KEGG" id="rno:317470"/>
<evidence type="ECO:0000259" key="16">
    <source>
        <dbReference type="PROSITE" id="PS50026"/>
    </source>
</evidence>
<sequence>MQPPWGLALPLLLPWVAGGVGTSPRDYWLPALAHQPGVCHYGTKTACCYGWKRNSKGVCEAVCEPRCKFGECVGPNKCRCFPGYTGKTCSQDVNECAFKPRPCQHRCVNTHGSYKCFCLSGHMLLPDATCSNSRTCARINCQYSCEDTAEGPRCVCPSSGLRLGPNGRVCLDIDECASSKAVCPSNRRCVNTFGSYYCKCHIGFELKYISRRYDCVDINECTLNTRTCSPHANCLNTQGSFKCKCKQGYRGNGLQCSVIPEHSVKEILTAPGTIKDRIKKLLAHKHTMKKKVKLKNVTPRPTSTRAPKVNLPYSSEEGVSRGRNSGGEQKRKEERKRKRLEEEKSEKALRNEVEQERPLRGDVFSPKVNEAEDLDLVYIQRKELNSKQEHKDVGYYMAVPALAGHKKNIGRLKLLLPNLTPQSNFCLLFDYRLAGDKVGKLRVFVKNSNNALAWEETKTEDGKWKTGKVPLYQGIDTTKSVIFEAERGKGKTGEIAVDGVLLVSGLCPDDFLSEEG</sequence>
<dbReference type="SUPFAM" id="SSF57196">
    <property type="entry name" value="EGF/Laminin"/>
    <property type="match status" value="1"/>
</dbReference>
<keyword evidence="7 15" id="KW-0732">Signal</keyword>
<feature type="region of interest" description="Disordered" evidence="14">
    <location>
        <begin position="289"/>
        <end position="357"/>
    </location>
</feature>
<dbReference type="CDD" id="cd00054">
    <property type="entry name" value="EGF_CA"/>
    <property type="match status" value="3"/>
</dbReference>
<feature type="domain" description="MAM" evidence="17">
    <location>
        <begin position="394"/>
        <end position="509"/>
    </location>
</feature>
<dbReference type="InterPro" id="IPR000998">
    <property type="entry name" value="MAM_dom"/>
</dbReference>
<dbReference type="Proteomes" id="UP000234681">
    <property type="component" value="Chromosome X"/>
</dbReference>
<comment type="similarity">
    <text evidence="2">Belongs to the nephronectin family.</text>
</comment>
<dbReference type="FunFam" id="2.10.25.10:FF:000184">
    <property type="entry name" value="nephronectin isoform X2"/>
    <property type="match status" value="1"/>
</dbReference>
<evidence type="ECO:0000256" key="8">
    <source>
        <dbReference type="ARBA" id="ARBA00022737"/>
    </source>
</evidence>
<dbReference type="PANTHER" id="PTHR24050">
    <property type="entry name" value="PA14 DOMAIN-CONTAINING PROTEIN"/>
    <property type="match status" value="1"/>
</dbReference>
<dbReference type="InterPro" id="IPR009030">
    <property type="entry name" value="Growth_fac_rcpt_cys_sf"/>
</dbReference>
<dbReference type="GO" id="GO:0016020">
    <property type="term" value="C:membrane"/>
    <property type="evidence" value="ECO:0007669"/>
    <property type="project" value="InterPro"/>
</dbReference>
<keyword evidence="10" id="KW-0106">Calcium</keyword>
<dbReference type="Pfam" id="PF12947">
    <property type="entry name" value="EGF_3"/>
    <property type="match status" value="1"/>
</dbReference>
<dbReference type="InterPro" id="IPR024731">
    <property type="entry name" value="NELL2-like_EGF"/>
</dbReference>
<dbReference type="InterPro" id="IPR013320">
    <property type="entry name" value="ConA-like_dom_sf"/>
</dbReference>
<evidence type="ECO:0000256" key="12">
    <source>
        <dbReference type="ARBA" id="ARBA00023157"/>
    </source>
</evidence>
<accession>A6K2H3</accession>
<dbReference type="PROSITE" id="PS00010">
    <property type="entry name" value="ASX_HYDROXYL"/>
    <property type="match status" value="3"/>
</dbReference>
<proteinExistence type="inferred from homology"/>
<dbReference type="FunFam" id="2.10.25.10:FF:000268">
    <property type="entry name" value="nephronectin isoform X2"/>
    <property type="match status" value="1"/>
</dbReference>
<dbReference type="SMART" id="SM00137">
    <property type="entry name" value="MAM"/>
    <property type="match status" value="1"/>
</dbReference>
<dbReference type="GO" id="GO:0030154">
    <property type="term" value="P:cell differentiation"/>
    <property type="evidence" value="ECO:0007669"/>
    <property type="project" value="UniProtKB-KW"/>
</dbReference>
<evidence type="ECO:0000256" key="2">
    <source>
        <dbReference type="ARBA" id="ARBA00009738"/>
    </source>
</evidence>
<dbReference type="CTD" id="25975"/>
<comment type="caution">
    <text evidence="13">Lacks conserved residue(s) required for the propagation of feature annotation.</text>
</comment>
<dbReference type="RefSeq" id="NP_001101724.1">
    <property type="nucleotide sequence ID" value="NM_001108254.1"/>
</dbReference>
<dbReference type="FunFam" id="2.10.25.10:FF:000476">
    <property type="entry name" value="nephronectin isoform X1"/>
    <property type="match status" value="1"/>
</dbReference>
<feature type="domain" description="EGF-like" evidence="16">
    <location>
        <begin position="172"/>
        <end position="210"/>
    </location>
</feature>
<gene>
    <name evidence="18 19" type="primary">Egfl6</name>
    <name evidence="18" type="ORF">rCG_49651</name>
</gene>
<dbReference type="CDD" id="cd06263">
    <property type="entry name" value="MAM"/>
    <property type="match status" value="1"/>
</dbReference>
<evidence type="ECO:0000256" key="14">
    <source>
        <dbReference type="SAM" id="MobiDB-lite"/>
    </source>
</evidence>
<dbReference type="GO" id="GO:0010811">
    <property type="term" value="P:positive regulation of cell-substrate adhesion"/>
    <property type="evidence" value="ECO:0007669"/>
    <property type="project" value="UniProtKB-ARBA"/>
</dbReference>
<dbReference type="GO" id="GO:0030198">
    <property type="term" value="P:extracellular matrix organization"/>
    <property type="evidence" value="ECO:0007669"/>
    <property type="project" value="UniProtKB-ARBA"/>
</dbReference>
<dbReference type="Gene3D" id="2.60.120.200">
    <property type="match status" value="1"/>
</dbReference>
<name>A6K2H3_RAT</name>
<keyword evidence="11" id="KW-0130">Cell adhesion</keyword>
<feature type="signal peptide" evidence="15">
    <location>
        <begin position="1"/>
        <end position="18"/>
    </location>
</feature>
<dbReference type="InterPro" id="IPR001881">
    <property type="entry name" value="EGF-like_Ca-bd_dom"/>
</dbReference>
<dbReference type="FunFam" id="2.10.25.10:FF:000038">
    <property type="entry name" value="Fibrillin 2"/>
    <property type="match status" value="1"/>
</dbReference>
<dbReference type="InterPro" id="IPR049883">
    <property type="entry name" value="NOTCH1_EGF-like"/>
</dbReference>
<dbReference type="PROSITE" id="PS00022">
    <property type="entry name" value="EGF_1"/>
    <property type="match status" value="1"/>
</dbReference>
<evidence type="ECO:0000313" key="19">
    <source>
        <dbReference type="RGD" id="1563321"/>
    </source>
</evidence>
<dbReference type="SMART" id="SM00181">
    <property type="entry name" value="EGF"/>
    <property type="match status" value="5"/>
</dbReference>
<organism evidence="18">
    <name type="scientific">Rattus norvegicus</name>
    <name type="common">Rat</name>
    <dbReference type="NCBI Taxonomy" id="10116"/>
    <lineage>
        <taxon>Eukaryota</taxon>
        <taxon>Metazoa</taxon>
        <taxon>Chordata</taxon>
        <taxon>Craniata</taxon>
        <taxon>Vertebrata</taxon>
        <taxon>Euteleostomi</taxon>
        <taxon>Mammalia</taxon>
        <taxon>Eutheria</taxon>
        <taxon>Euarchontoglires</taxon>
        <taxon>Glires</taxon>
        <taxon>Rodentia</taxon>
        <taxon>Myomorpha</taxon>
        <taxon>Muroidea</taxon>
        <taxon>Muridae</taxon>
        <taxon>Murinae</taxon>
        <taxon>Rattus</taxon>
    </lineage>
</organism>